<sequence>MAGERRVCRVIWGDRRLTDFEVAVRCAETKPVFFHIRAVRTHERTAVDQAPPTVVAVYADGGVPRAKRVAGQWYAGRVSFRTRVAIRVAGACSCRKAAGELDEGIFFGGDGISSPRKRTGIPGTWVQRNVEA</sequence>
<proteinExistence type="predicted"/>
<dbReference type="EMBL" id="KV417505">
    <property type="protein sequence ID" value="KZP28066.1"/>
    <property type="molecule type" value="Genomic_DNA"/>
</dbReference>
<evidence type="ECO:0000313" key="2">
    <source>
        <dbReference type="Proteomes" id="UP000076532"/>
    </source>
</evidence>
<gene>
    <name evidence="1" type="ORF">FIBSPDRAFT_274033</name>
</gene>
<protein>
    <submittedName>
        <fullName evidence="1">Uncharacterized protein</fullName>
    </submittedName>
</protein>
<organism evidence="1 2">
    <name type="scientific">Athelia psychrophila</name>
    <dbReference type="NCBI Taxonomy" id="1759441"/>
    <lineage>
        <taxon>Eukaryota</taxon>
        <taxon>Fungi</taxon>
        <taxon>Dikarya</taxon>
        <taxon>Basidiomycota</taxon>
        <taxon>Agaricomycotina</taxon>
        <taxon>Agaricomycetes</taxon>
        <taxon>Agaricomycetidae</taxon>
        <taxon>Atheliales</taxon>
        <taxon>Atheliaceae</taxon>
        <taxon>Athelia</taxon>
    </lineage>
</organism>
<accession>A0A166RAA8</accession>
<reference evidence="1 2" key="1">
    <citation type="journal article" date="2016" name="Mol. Biol. Evol.">
        <title>Comparative Genomics of Early-Diverging Mushroom-Forming Fungi Provides Insights into the Origins of Lignocellulose Decay Capabilities.</title>
        <authorList>
            <person name="Nagy L.G."/>
            <person name="Riley R."/>
            <person name="Tritt A."/>
            <person name="Adam C."/>
            <person name="Daum C."/>
            <person name="Floudas D."/>
            <person name="Sun H."/>
            <person name="Yadav J.S."/>
            <person name="Pangilinan J."/>
            <person name="Larsson K.H."/>
            <person name="Matsuura K."/>
            <person name="Barry K."/>
            <person name="Labutti K."/>
            <person name="Kuo R."/>
            <person name="Ohm R.A."/>
            <person name="Bhattacharya S.S."/>
            <person name="Shirouzu T."/>
            <person name="Yoshinaga Y."/>
            <person name="Martin F.M."/>
            <person name="Grigoriev I.V."/>
            <person name="Hibbett D.S."/>
        </authorList>
    </citation>
    <scope>NUCLEOTIDE SEQUENCE [LARGE SCALE GENOMIC DNA]</scope>
    <source>
        <strain evidence="1 2">CBS 109695</strain>
    </source>
</reference>
<name>A0A166RAA8_9AGAM</name>
<keyword evidence="2" id="KW-1185">Reference proteome</keyword>
<dbReference type="Proteomes" id="UP000076532">
    <property type="component" value="Unassembled WGS sequence"/>
</dbReference>
<evidence type="ECO:0000313" key="1">
    <source>
        <dbReference type="EMBL" id="KZP28066.1"/>
    </source>
</evidence>
<dbReference type="AlphaFoldDB" id="A0A166RAA8"/>